<dbReference type="AlphaFoldDB" id="A0A382GGU0"/>
<dbReference type="Pfam" id="PF12728">
    <property type="entry name" value="HTH_17"/>
    <property type="match status" value="1"/>
</dbReference>
<dbReference type="InterPro" id="IPR041657">
    <property type="entry name" value="HTH_17"/>
</dbReference>
<dbReference type="InterPro" id="IPR010093">
    <property type="entry name" value="SinI_DNA-bd"/>
</dbReference>
<dbReference type="GO" id="GO:0003677">
    <property type="term" value="F:DNA binding"/>
    <property type="evidence" value="ECO:0007669"/>
    <property type="project" value="InterPro"/>
</dbReference>
<evidence type="ECO:0000313" key="2">
    <source>
        <dbReference type="EMBL" id="SVB74139.1"/>
    </source>
</evidence>
<feature type="domain" description="Helix-turn-helix" evidence="1">
    <location>
        <begin position="6"/>
        <end position="55"/>
    </location>
</feature>
<dbReference type="NCBIfam" id="TIGR01764">
    <property type="entry name" value="excise"/>
    <property type="match status" value="1"/>
</dbReference>
<dbReference type="EMBL" id="UINC01055358">
    <property type="protein sequence ID" value="SVB74139.1"/>
    <property type="molecule type" value="Genomic_DNA"/>
</dbReference>
<sequence>MFESELLTPSEVSDILKINYRKVLDMILLGDISAVKIGRQYRIEKCDLLDYLKNNKIQRMA</sequence>
<reference evidence="2" key="1">
    <citation type="submission" date="2018-05" db="EMBL/GenBank/DDBJ databases">
        <authorList>
            <person name="Lanie J.A."/>
            <person name="Ng W.-L."/>
            <person name="Kazmierczak K.M."/>
            <person name="Andrzejewski T.M."/>
            <person name="Davidsen T.M."/>
            <person name="Wayne K.J."/>
            <person name="Tettelin H."/>
            <person name="Glass J.I."/>
            <person name="Rusch D."/>
            <person name="Podicherti R."/>
            <person name="Tsui H.-C.T."/>
            <person name="Winkler M.E."/>
        </authorList>
    </citation>
    <scope>NUCLEOTIDE SEQUENCE</scope>
</reference>
<gene>
    <name evidence="2" type="ORF">METZ01_LOCUS226993</name>
</gene>
<name>A0A382GGU0_9ZZZZ</name>
<proteinExistence type="predicted"/>
<protein>
    <recommendedName>
        <fullName evidence="1">Helix-turn-helix domain-containing protein</fullName>
    </recommendedName>
</protein>
<organism evidence="2">
    <name type="scientific">marine metagenome</name>
    <dbReference type="NCBI Taxonomy" id="408172"/>
    <lineage>
        <taxon>unclassified sequences</taxon>
        <taxon>metagenomes</taxon>
        <taxon>ecological metagenomes</taxon>
    </lineage>
</organism>
<accession>A0A382GGU0</accession>
<evidence type="ECO:0000259" key="1">
    <source>
        <dbReference type="Pfam" id="PF12728"/>
    </source>
</evidence>